<dbReference type="AlphaFoldDB" id="A0A8R7QNA4"/>
<sequence>MSRVLCIHVDPTDGYLLVCVLISVLVSYPSCSSIKKASNGWSVFWYFPTVPFVATMVMCHVVVV</sequence>
<keyword evidence="1" id="KW-0812">Transmembrane</keyword>
<feature type="transmembrane region" description="Helical" evidence="1">
    <location>
        <begin position="43"/>
        <end position="63"/>
    </location>
</feature>
<evidence type="ECO:0000313" key="2">
    <source>
        <dbReference type="EnsemblPlants" id="TuG1812G0600000454.01.T01.cds350284"/>
    </source>
</evidence>
<organism evidence="2 3">
    <name type="scientific">Triticum urartu</name>
    <name type="common">Red wild einkorn</name>
    <name type="synonym">Crithodium urartu</name>
    <dbReference type="NCBI Taxonomy" id="4572"/>
    <lineage>
        <taxon>Eukaryota</taxon>
        <taxon>Viridiplantae</taxon>
        <taxon>Streptophyta</taxon>
        <taxon>Embryophyta</taxon>
        <taxon>Tracheophyta</taxon>
        <taxon>Spermatophyta</taxon>
        <taxon>Magnoliopsida</taxon>
        <taxon>Liliopsida</taxon>
        <taxon>Poales</taxon>
        <taxon>Poaceae</taxon>
        <taxon>BOP clade</taxon>
        <taxon>Pooideae</taxon>
        <taxon>Triticodae</taxon>
        <taxon>Triticeae</taxon>
        <taxon>Triticinae</taxon>
        <taxon>Triticum</taxon>
    </lineage>
</organism>
<dbReference type="Proteomes" id="UP000015106">
    <property type="component" value="Chromosome 6"/>
</dbReference>
<keyword evidence="1" id="KW-1133">Transmembrane helix</keyword>
<reference evidence="2" key="2">
    <citation type="submission" date="2018-03" db="EMBL/GenBank/DDBJ databases">
        <title>The Triticum urartu genome reveals the dynamic nature of wheat genome evolution.</title>
        <authorList>
            <person name="Ling H."/>
            <person name="Ma B."/>
            <person name="Shi X."/>
            <person name="Liu H."/>
            <person name="Dong L."/>
            <person name="Sun H."/>
            <person name="Cao Y."/>
            <person name="Gao Q."/>
            <person name="Zheng S."/>
            <person name="Li Y."/>
            <person name="Yu Y."/>
            <person name="Du H."/>
            <person name="Qi M."/>
            <person name="Li Y."/>
            <person name="Yu H."/>
            <person name="Cui Y."/>
            <person name="Wang N."/>
            <person name="Chen C."/>
            <person name="Wu H."/>
            <person name="Zhao Y."/>
            <person name="Zhang J."/>
            <person name="Li Y."/>
            <person name="Zhou W."/>
            <person name="Zhang B."/>
            <person name="Hu W."/>
            <person name="Eijk M."/>
            <person name="Tang J."/>
            <person name="Witsenboer H."/>
            <person name="Zhao S."/>
            <person name="Li Z."/>
            <person name="Zhang A."/>
            <person name="Wang D."/>
            <person name="Liang C."/>
        </authorList>
    </citation>
    <scope>NUCLEOTIDE SEQUENCE [LARGE SCALE GENOMIC DNA]</scope>
    <source>
        <strain evidence="2">cv. G1812</strain>
    </source>
</reference>
<feature type="transmembrane region" description="Helical" evidence="1">
    <location>
        <begin position="14"/>
        <end position="31"/>
    </location>
</feature>
<dbReference type="EnsemblPlants" id="TuG1812G0600000454.01.T01">
    <property type="protein sequence ID" value="TuG1812G0600000454.01.T01.cds350284"/>
    <property type="gene ID" value="TuG1812G0600000454.01"/>
</dbReference>
<reference evidence="3" key="1">
    <citation type="journal article" date="2013" name="Nature">
        <title>Draft genome of the wheat A-genome progenitor Triticum urartu.</title>
        <authorList>
            <person name="Ling H.Q."/>
            <person name="Zhao S."/>
            <person name="Liu D."/>
            <person name="Wang J."/>
            <person name="Sun H."/>
            <person name="Zhang C."/>
            <person name="Fan H."/>
            <person name="Li D."/>
            <person name="Dong L."/>
            <person name="Tao Y."/>
            <person name="Gao C."/>
            <person name="Wu H."/>
            <person name="Li Y."/>
            <person name="Cui Y."/>
            <person name="Guo X."/>
            <person name="Zheng S."/>
            <person name="Wang B."/>
            <person name="Yu K."/>
            <person name="Liang Q."/>
            <person name="Yang W."/>
            <person name="Lou X."/>
            <person name="Chen J."/>
            <person name="Feng M."/>
            <person name="Jian J."/>
            <person name="Zhang X."/>
            <person name="Luo G."/>
            <person name="Jiang Y."/>
            <person name="Liu J."/>
            <person name="Wang Z."/>
            <person name="Sha Y."/>
            <person name="Zhang B."/>
            <person name="Wu H."/>
            <person name="Tang D."/>
            <person name="Shen Q."/>
            <person name="Xue P."/>
            <person name="Zou S."/>
            <person name="Wang X."/>
            <person name="Liu X."/>
            <person name="Wang F."/>
            <person name="Yang Y."/>
            <person name="An X."/>
            <person name="Dong Z."/>
            <person name="Zhang K."/>
            <person name="Zhang X."/>
            <person name="Luo M.C."/>
            <person name="Dvorak J."/>
            <person name="Tong Y."/>
            <person name="Wang J."/>
            <person name="Yang H."/>
            <person name="Li Z."/>
            <person name="Wang D."/>
            <person name="Zhang A."/>
            <person name="Wang J."/>
        </authorList>
    </citation>
    <scope>NUCLEOTIDE SEQUENCE</scope>
    <source>
        <strain evidence="3">cv. G1812</strain>
    </source>
</reference>
<evidence type="ECO:0008006" key="4">
    <source>
        <dbReference type="Google" id="ProtNLM"/>
    </source>
</evidence>
<accession>A0A8R7QNA4</accession>
<protein>
    <recommendedName>
        <fullName evidence="4">Transmembrane protein</fullName>
    </recommendedName>
</protein>
<keyword evidence="3" id="KW-1185">Reference proteome</keyword>
<evidence type="ECO:0000256" key="1">
    <source>
        <dbReference type="SAM" id="Phobius"/>
    </source>
</evidence>
<proteinExistence type="predicted"/>
<name>A0A8R7QNA4_TRIUA</name>
<keyword evidence="1" id="KW-0472">Membrane</keyword>
<reference evidence="2" key="3">
    <citation type="submission" date="2022-06" db="UniProtKB">
        <authorList>
            <consortium name="EnsemblPlants"/>
        </authorList>
    </citation>
    <scope>IDENTIFICATION</scope>
</reference>
<evidence type="ECO:0000313" key="3">
    <source>
        <dbReference type="Proteomes" id="UP000015106"/>
    </source>
</evidence>
<dbReference type="Gramene" id="TuG1812G0600000454.01.T01">
    <property type="protein sequence ID" value="TuG1812G0600000454.01.T01.cds350284"/>
    <property type="gene ID" value="TuG1812G0600000454.01"/>
</dbReference>